<reference evidence="3 4" key="1">
    <citation type="submission" date="2009-01" db="EMBL/GenBank/DDBJ databases">
        <authorList>
            <person name="Fulton L."/>
            <person name="Clifton S."/>
            <person name="Chinwalla A.T."/>
            <person name="Mitreva M."/>
            <person name="Sodergren E."/>
            <person name="Weinstock G."/>
            <person name="Clifton S."/>
            <person name="Dooling D.J."/>
            <person name="Fulton B."/>
            <person name="Minx P."/>
            <person name="Pepin K.H."/>
            <person name="Johnson M."/>
            <person name="Bhonagiri V."/>
            <person name="Nash W.E."/>
            <person name="Mardis E.R."/>
            <person name="Wilson R.K."/>
        </authorList>
    </citation>
    <scope>NUCLEOTIDE SEQUENCE [LARGE SCALE GENOMIC DNA]</scope>
    <source>
        <strain evidence="3 4">ATCC 33806</strain>
    </source>
</reference>
<protein>
    <submittedName>
        <fullName evidence="3">6-O-methylguanine DNA methyltransferase, DNA binding domain protein</fullName>
        <ecNumber evidence="3">2.1.1.63</ecNumber>
    </submittedName>
</protein>
<evidence type="ECO:0000313" key="4">
    <source>
        <dbReference type="Proteomes" id="UP000006247"/>
    </source>
</evidence>
<keyword evidence="3" id="KW-0808">Transferase</keyword>
<dbReference type="SUPFAM" id="SSF46767">
    <property type="entry name" value="Methylated DNA-protein cysteine methyltransferase, C-terminal domain"/>
    <property type="match status" value="1"/>
</dbReference>
<dbReference type="PANTHER" id="PTHR42942">
    <property type="entry name" value="6-O-METHYLGUANINE DNA METHYLTRANSFERASE"/>
    <property type="match status" value="1"/>
</dbReference>
<dbReference type="Pfam" id="PF01035">
    <property type="entry name" value="DNA_binding_1"/>
    <property type="match status" value="1"/>
</dbReference>
<sequence length="97" mass="10589">MMIELDDLTERVLALCDSIPQGQVASYGDVGAACGTTPRVVGRIMATHGQLTCWWRVVRSDGTSAVADQAVAYWDAENIPHLGLRVTIRECRAQLKC</sequence>
<keyword evidence="1" id="KW-0227">DNA damage</keyword>
<feature type="domain" description="Methylated-DNA-[protein]-cysteine S-methyltransferase DNA binding" evidence="2">
    <location>
        <begin position="8"/>
        <end position="65"/>
    </location>
</feature>
<keyword evidence="3" id="KW-0489">Methyltransferase</keyword>
<dbReference type="Proteomes" id="UP000006247">
    <property type="component" value="Unassembled WGS sequence"/>
</dbReference>
<dbReference type="GO" id="GO:0032259">
    <property type="term" value="P:methylation"/>
    <property type="evidence" value="ECO:0007669"/>
    <property type="project" value="UniProtKB-KW"/>
</dbReference>
<dbReference type="Gene3D" id="1.10.10.10">
    <property type="entry name" value="Winged helix-like DNA-binding domain superfamily/Winged helix DNA-binding domain"/>
    <property type="match status" value="1"/>
</dbReference>
<dbReference type="CDD" id="cd06445">
    <property type="entry name" value="ATase"/>
    <property type="match status" value="1"/>
</dbReference>
<comment type="caution">
    <text evidence="3">The sequence shown here is derived from an EMBL/GenBank/DDBJ whole genome shotgun (WGS) entry which is preliminary data.</text>
</comment>
<evidence type="ECO:0000313" key="3">
    <source>
        <dbReference type="EMBL" id="EEG28273.1"/>
    </source>
</evidence>
<dbReference type="EC" id="2.1.1.63" evidence="3"/>
<dbReference type="HOGENOM" id="CLU_000445_52_5_11"/>
<name>C0DZF6_9CORY</name>
<gene>
    <name evidence="3" type="ORF">CORMATOL_00095</name>
</gene>
<dbReference type="GO" id="GO:0006281">
    <property type="term" value="P:DNA repair"/>
    <property type="evidence" value="ECO:0007669"/>
    <property type="project" value="InterPro"/>
</dbReference>
<evidence type="ECO:0000259" key="2">
    <source>
        <dbReference type="Pfam" id="PF01035"/>
    </source>
</evidence>
<dbReference type="AlphaFoldDB" id="C0DZF6"/>
<organism evidence="3 4">
    <name type="scientific">Corynebacterium matruchotii ATCC 33806</name>
    <dbReference type="NCBI Taxonomy" id="566549"/>
    <lineage>
        <taxon>Bacteria</taxon>
        <taxon>Bacillati</taxon>
        <taxon>Actinomycetota</taxon>
        <taxon>Actinomycetes</taxon>
        <taxon>Mycobacteriales</taxon>
        <taxon>Corynebacteriaceae</taxon>
        <taxon>Corynebacterium</taxon>
    </lineage>
</organism>
<accession>C0DZF6</accession>
<dbReference type="GO" id="GO:0003908">
    <property type="term" value="F:methylated-DNA-[protein]-cysteine S-methyltransferase activity"/>
    <property type="evidence" value="ECO:0007669"/>
    <property type="project" value="UniProtKB-EC"/>
</dbReference>
<evidence type="ECO:0000256" key="1">
    <source>
        <dbReference type="ARBA" id="ARBA00022763"/>
    </source>
</evidence>
<dbReference type="InterPro" id="IPR036217">
    <property type="entry name" value="MethylDNA_cys_MeTrfase_DNAb"/>
</dbReference>
<dbReference type="EMBL" id="ACEB01000002">
    <property type="protein sequence ID" value="EEG28273.1"/>
    <property type="molecule type" value="Genomic_DNA"/>
</dbReference>
<proteinExistence type="predicted"/>
<dbReference type="InterPro" id="IPR052520">
    <property type="entry name" value="ATL_DNA_repair"/>
</dbReference>
<dbReference type="PANTHER" id="PTHR42942:SF1">
    <property type="entry name" value="ALKYLTRANSFERASE-LIKE PROTEIN 1"/>
    <property type="match status" value="1"/>
</dbReference>
<dbReference type="InterPro" id="IPR014048">
    <property type="entry name" value="MethylDNA_cys_MeTrfase_DNA-bd"/>
</dbReference>
<dbReference type="InterPro" id="IPR036388">
    <property type="entry name" value="WH-like_DNA-bd_sf"/>
</dbReference>